<evidence type="ECO:0000256" key="5">
    <source>
        <dbReference type="ARBA" id="ARBA00022741"/>
    </source>
</evidence>
<evidence type="ECO:0000313" key="15">
    <source>
        <dbReference type="EMBL" id="KRT80995.1"/>
    </source>
</evidence>
<dbReference type="GO" id="GO:0006163">
    <property type="term" value="P:purine nucleotide metabolic process"/>
    <property type="evidence" value="ECO:0007669"/>
    <property type="project" value="UniProtKB-ARBA"/>
</dbReference>
<evidence type="ECO:0000256" key="8">
    <source>
        <dbReference type="ARBA" id="ARBA00052736"/>
    </source>
</evidence>
<name>A0A0T6B0L1_9SCAR</name>
<comment type="subcellular location">
    <subcellularLocation>
        <location evidence="1">Cytoplasm</location>
    </subcellularLocation>
</comment>
<comment type="similarity">
    <text evidence="2">Belongs to the FGGY kinase family.</text>
</comment>
<dbReference type="GO" id="GO:0009617">
    <property type="term" value="P:response to bacterium"/>
    <property type="evidence" value="ECO:0007669"/>
    <property type="project" value="UniProtKB-ARBA"/>
</dbReference>
<keyword evidence="3" id="KW-0963">Cytoplasm</keyword>
<proteinExistence type="inferred from homology"/>
<feature type="non-terminal residue" evidence="15">
    <location>
        <position position="1"/>
    </location>
</feature>
<dbReference type="Pfam" id="PF00370">
    <property type="entry name" value="FGGY_N"/>
    <property type="match status" value="2"/>
</dbReference>
<dbReference type="PANTHER" id="PTHR10196:SF67">
    <property type="entry name" value="SEDOHEPTULOKINASE"/>
    <property type="match status" value="1"/>
</dbReference>
<dbReference type="PANTHER" id="PTHR10196">
    <property type="entry name" value="SUGAR KINASE"/>
    <property type="match status" value="1"/>
</dbReference>
<evidence type="ECO:0000256" key="2">
    <source>
        <dbReference type="ARBA" id="ARBA00009156"/>
    </source>
</evidence>
<dbReference type="EC" id="2.7.1.14" evidence="10"/>
<evidence type="ECO:0000256" key="11">
    <source>
        <dbReference type="ARBA" id="ARBA00069425"/>
    </source>
</evidence>
<dbReference type="InterPro" id="IPR043129">
    <property type="entry name" value="ATPase_NBD"/>
</dbReference>
<keyword evidence="4" id="KW-0808">Transferase</keyword>
<dbReference type="Gene3D" id="3.30.420.40">
    <property type="match status" value="2"/>
</dbReference>
<dbReference type="SUPFAM" id="SSF53067">
    <property type="entry name" value="Actin-like ATPase domain"/>
    <property type="match status" value="1"/>
</dbReference>
<dbReference type="GO" id="GO:0006071">
    <property type="term" value="P:glycerol metabolic process"/>
    <property type="evidence" value="ECO:0007669"/>
    <property type="project" value="TreeGrafter"/>
</dbReference>
<evidence type="ECO:0000313" key="16">
    <source>
        <dbReference type="Proteomes" id="UP000051574"/>
    </source>
</evidence>
<dbReference type="GO" id="GO:1901701">
    <property type="term" value="P:cellular response to oxygen-containing compound"/>
    <property type="evidence" value="ECO:0007669"/>
    <property type="project" value="UniProtKB-ARBA"/>
</dbReference>
<feature type="compositionally biased region" description="Polar residues" evidence="13">
    <location>
        <begin position="61"/>
        <end position="74"/>
    </location>
</feature>
<dbReference type="FunFam" id="3.30.420.40:FF:000111">
    <property type="entry name" value="Sedoheptulokinase"/>
    <property type="match status" value="1"/>
</dbReference>
<dbReference type="CDD" id="cd07777">
    <property type="entry name" value="ASKHA_NBD_FGGY_SHK"/>
    <property type="match status" value="1"/>
</dbReference>
<dbReference type="OrthoDB" id="10264182at2759"/>
<dbReference type="GO" id="GO:0006091">
    <property type="term" value="P:generation of precursor metabolites and energy"/>
    <property type="evidence" value="ECO:0007669"/>
    <property type="project" value="UniProtKB-ARBA"/>
</dbReference>
<feature type="domain" description="Carbohydrate kinase FGGY N-terminal" evidence="14">
    <location>
        <begin position="31"/>
        <end position="123"/>
    </location>
</feature>
<dbReference type="InterPro" id="IPR018484">
    <property type="entry name" value="FGGY_N"/>
</dbReference>
<feature type="region of interest" description="Disordered" evidence="13">
    <location>
        <begin position="58"/>
        <end position="77"/>
    </location>
</feature>
<dbReference type="GO" id="GO:0050277">
    <property type="term" value="F:sedoheptulokinase activity"/>
    <property type="evidence" value="ECO:0007669"/>
    <property type="project" value="UniProtKB-EC"/>
</dbReference>
<keyword evidence="7" id="KW-0067">ATP-binding</keyword>
<evidence type="ECO:0000256" key="6">
    <source>
        <dbReference type="ARBA" id="ARBA00022777"/>
    </source>
</evidence>
<dbReference type="GO" id="GO:0046496">
    <property type="term" value="P:nicotinamide nucleotide metabolic process"/>
    <property type="evidence" value="ECO:0007669"/>
    <property type="project" value="UniProtKB-ARBA"/>
</dbReference>
<evidence type="ECO:0000256" key="1">
    <source>
        <dbReference type="ARBA" id="ARBA00004496"/>
    </source>
</evidence>
<keyword evidence="16" id="KW-1185">Reference proteome</keyword>
<evidence type="ECO:0000259" key="14">
    <source>
        <dbReference type="Pfam" id="PF00370"/>
    </source>
</evidence>
<dbReference type="GO" id="GO:0071396">
    <property type="term" value="P:cellular response to lipid"/>
    <property type="evidence" value="ECO:0007669"/>
    <property type="project" value="UniProtKB-ARBA"/>
</dbReference>
<dbReference type="GO" id="GO:0005524">
    <property type="term" value="F:ATP binding"/>
    <property type="evidence" value="ECO:0007669"/>
    <property type="project" value="UniProtKB-KW"/>
</dbReference>
<dbReference type="GO" id="GO:0005829">
    <property type="term" value="C:cytosol"/>
    <property type="evidence" value="ECO:0007669"/>
    <property type="project" value="TreeGrafter"/>
</dbReference>
<evidence type="ECO:0000256" key="10">
    <source>
        <dbReference type="ARBA" id="ARBA00066341"/>
    </source>
</evidence>
<comment type="catalytic activity">
    <reaction evidence="8">
        <text>sedoheptulose + ATP = D-sedoheptulose 7-phosphate + ADP + H(+)</text>
        <dbReference type="Rhea" id="RHEA:23844"/>
        <dbReference type="ChEBI" id="CHEBI:15378"/>
        <dbReference type="ChEBI" id="CHEBI:16802"/>
        <dbReference type="ChEBI" id="CHEBI:30616"/>
        <dbReference type="ChEBI" id="CHEBI:57483"/>
        <dbReference type="ChEBI" id="CHEBI:456216"/>
        <dbReference type="EC" id="2.7.1.14"/>
    </reaction>
</comment>
<evidence type="ECO:0000256" key="12">
    <source>
        <dbReference type="ARBA" id="ARBA00076706"/>
    </source>
</evidence>
<comment type="caution">
    <text evidence="15">The sequence shown here is derived from an EMBL/GenBank/DDBJ whole genome shotgun (WGS) entry which is preliminary data.</text>
</comment>
<dbReference type="FunFam" id="3.30.420.40:FF:000132">
    <property type="entry name" value="Sedoheptulokinase"/>
    <property type="match status" value="1"/>
</dbReference>
<evidence type="ECO:0000256" key="13">
    <source>
        <dbReference type="SAM" id="MobiDB-lite"/>
    </source>
</evidence>
<sequence length="499" mass="54817">KTSNRISFKTCSSYNYRESELEVMADNNNNYVLGIDIGTTSVKVIVLNTKNNEIVAKQNKDTQSNVPSDQGTDGNKQDVPKIISALNTCVAKLPKDLLRQITKIGICGQMHGVMLWNNSEQQLAWERIERDGALVRYDVIQDRVTALYTWQDNRCDAEFISSLPPAKSHLPVNTGYGTATLFWMAKHKPEKCTKFNCAGTIQDFAVAMLCNLEKPVMSVQNAASWGYFDCKNVCWNSELLEEAGFPISLLPDVKNSGEIAECLADNWHTIPKGTPISVALGDLQCSVLATIESINDAVLNISTSAQMAFVAQDFEPIVDEAPAPKPIEYYPYFHNQYLAVAASLNGGNVLATFVRMLQQWTMELGFSVPQSKVWEKIIALSMDENAVSDLKIQPTLLGERHLTETGAVVGNINIGNLGLGQVFRALCHGLLENLHGMMSREMLSKANISRIVGNGSGLSRNKVLQNEVQQFYLLPLVFTTGGDAAKGAAMAMNLQNVIG</sequence>
<keyword evidence="5" id="KW-0547">Nucleotide-binding</keyword>
<reference evidence="15 16" key="1">
    <citation type="submission" date="2015-09" db="EMBL/GenBank/DDBJ databases">
        <title>Draft genome of the scarab beetle Oryctes borbonicus.</title>
        <authorList>
            <person name="Meyer J.M."/>
            <person name="Markov G.V."/>
            <person name="Baskaran P."/>
            <person name="Herrmann M."/>
            <person name="Sommer R.J."/>
            <person name="Roedelsperger C."/>
        </authorList>
    </citation>
    <scope>NUCLEOTIDE SEQUENCE [LARGE SCALE GENOMIC DNA]</scope>
    <source>
        <strain evidence="15">OB123</strain>
        <tissue evidence="15">Whole animal</tissue>
    </source>
</reference>
<dbReference type="Proteomes" id="UP000051574">
    <property type="component" value="Unassembled WGS sequence"/>
</dbReference>
<protein>
    <recommendedName>
        <fullName evidence="11">Sedoheptulokinase</fullName>
        <ecNumber evidence="10">2.7.1.14</ecNumber>
    </recommendedName>
    <alternativeName>
        <fullName evidence="12">Carbohydrate kinase-like protein</fullName>
    </alternativeName>
</protein>
<evidence type="ECO:0000256" key="9">
    <source>
        <dbReference type="ARBA" id="ARBA00057196"/>
    </source>
</evidence>
<dbReference type="GO" id="GO:1901135">
    <property type="term" value="P:carbohydrate derivative metabolic process"/>
    <property type="evidence" value="ECO:0007669"/>
    <property type="project" value="UniProtKB-ARBA"/>
</dbReference>
<gene>
    <name evidence="15" type="ORF">AMK59_5998</name>
</gene>
<feature type="domain" description="Carbohydrate kinase FGGY N-terminal" evidence="14">
    <location>
        <begin position="143"/>
        <end position="288"/>
    </location>
</feature>
<accession>A0A0T6B0L1</accession>
<dbReference type="AlphaFoldDB" id="A0A0T6B0L1"/>
<organism evidence="15 16">
    <name type="scientific">Oryctes borbonicus</name>
    <dbReference type="NCBI Taxonomy" id="1629725"/>
    <lineage>
        <taxon>Eukaryota</taxon>
        <taxon>Metazoa</taxon>
        <taxon>Ecdysozoa</taxon>
        <taxon>Arthropoda</taxon>
        <taxon>Hexapoda</taxon>
        <taxon>Insecta</taxon>
        <taxon>Pterygota</taxon>
        <taxon>Neoptera</taxon>
        <taxon>Endopterygota</taxon>
        <taxon>Coleoptera</taxon>
        <taxon>Polyphaga</taxon>
        <taxon>Scarabaeiformia</taxon>
        <taxon>Scarabaeidae</taxon>
        <taxon>Dynastinae</taxon>
        <taxon>Oryctes</taxon>
    </lineage>
</organism>
<evidence type="ECO:0000256" key="7">
    <source>
        <dbReference type="ARBA" id="ARBA00022840"/>
    </source>
</evidence>
<comment type="function">
    <text evidence="9">Acts as a modulator of macrophage activation through control of glucose metabolism.</text>
</comment>
<dbReference type="EMBL" id="LJIG01016307">
    <property type="protein sequence ID" value="KRT80995.1"/>
    <property type="molecule type" value="Genomic_DNA"/>
</dbReference>
<evidence type="ECO:0000256" key="3">
    <source>
        <dbReference type="ARBA" id="ARBA00022490"/>
    </source>
</evidence>
<keyword evidence="6" id="KW-0418">Kinase</keyword>
<evidence type="ECO:0000256" key="4">
    <source>
        <dbReference type="ARBA" id="ARBA00022679"/>
    </source>
</evidence>